<sequence length="252" mass="27018">MVIKGGMGKGLPLVNPAQAGVLFTGQILYAFGNWQGTEQTLEFVVVPTQIYTTDEPGNFVLNWNAGQTLGQALSQTLGIAYPGVPVNMNISSSLVNSFDFPHFCSTFDQLGSLISEFTSDNFNNTVKMSMQNGSINVFDGSYQPSPIQLVFTDFIGQPTWIENSQLQIKTVLRADLALGGQVLMPQGLQNAPGVITQSGAALPGALKYKSTFDGTFSIAAMRHVGSFRSSDAGNWCTVINCVPPNDFASNNN</sequence>
<name>A0ABX7GZ77_9GAMM</name>
<accession>A0ABX7GZ77</accession>
<gene>
    <name evidence="1" type="ORF">ISN74_08000</name>
</gene>
<reference evidence="1 2" key="1">
    <citation type="submission" date="2020-10" db="EMBL/GenBank/DDBJ databases">
        <title>Phylogeny of dyella-like bacteria.</title>
        <authorList>
            <person name="Fu J."/>
        </authorList>
    </citation>
    <scope>NUCLEOTIDE SEQUENCE [LARGE SCALE GENOMIC DNA]</scope>
    <source>
        <strain evidence="1 2">DHOB09</strain>
    </source>
</reference>
<evidence type="ECO:0000313" key="2">
    <source>
        <dbReference type="Proteomes" id="UP000663181"/>
    </source>
</evidence>
<evidence type="ECO:0000313" key="1">
    <source>
        <dbReference type="EMBL" id="QRN55825.1"/>
    </source>
</evidence>
<proteinExistence type="predicted"/>
<organism evidence="1 2">
    <name type="scientific">Dyella caseinilytica</name>
    <dbReference type="NCBI Taxonomy" id="1849581"/>
    <lineage>
        <taxon>Bacteria</taxon>
        <taxon>Pseudomonadati</taxon>
        <taxon>Pseudomonadota</taxon>
        <taxon>Gammaproteobacteria</taxon>
        <taxon>Lysobacterales</taxon>
        <taxon>Rhodanobacteraceae</taxon>
        <taxon>Dyella</taxon>
    </lineage>
</organism>
<dbReference type="Proteomes" id="UP000663181">
    <property type="component" value="Chromosome"/>
</dbReference>
<dbReference type="EMBL" id="CP064030">
    <property type="protein sequence ID" value="QRN55825.1"/>
    <property type="molecule type" value="Genomic_DNA"/>
</dbReference>
<keyword evidence="2" id="KW-1185">Reference proteome</keyword>
<protein>
    <submittedName>
        <fullName evidence="1">Uncharacterized protein</fullName>
    </submittedName>
</protein>